<organism evidence="3 4">
    <name type="scientific">Penicillium subrubescens</name>
    <dbReference type="NCBI Taxonomy" id="1316194"/>
    <lineage>
        <taxon>Eukaryota</taxon>
        <taxon>Fungi</taxon>
        <taxon>Dikarya</taxon>
        <taxon>Ascomycota</taxon>
        <taxon>Pezizomycotina</taxon>
        <taxon>Eurotiomycetes</taxon>
        <taxon>Eurotiomycetidae</taxon>
        <taxon>Eurotiales</taxon>
        <taxon>Aspergillaceae</taxon>
        <taxon>Penicillium</taxon>
    </lineage>
</organism>
<keyword evidence="1" id="KW-0539">Nucleus</keyword>
<proteinExistence type="predicted"/>
<dbReference type="InterPro" id="IPR007219">
    <property type="entry name" value="XnlR_reg_dom"/>
</dbReference>
<evidence type="ECO:0000313" key="3">
    <source>
        <dbReference type="EMBL" id="OKO96981.1"/>
    </source>
</evidence>
<dbReference type="GO" id="GO:0008270">
    <property type="term" value="F:zinc ion binding"/>
    <property type="evidence" value="ECO:0007669"/>
    <property type="project" value="InterPro"/>
</dbReference>
<evidence type="ECO:0000259" key="2">
    <source>
        <dbReference type="Pfam" id="PF04082"/>
    </source>
</evidence>
<dbReference type="PANTHER" id="PTHR46910">
    <property type="entry name" value="TRANSCRIPTION FACTOR PDR1"/>
    <property type="match status" value="1"/>
</dbReference>
<feature type="domain" description="Xylanolytic transcriptional activator regulatory" evidence="2">
    <location>
        <begin position="127"/>
        <end position="291"/>
    </location>
</feature>
<gene>
    <name evidence="3" type="ORF">PENSUB_10384</name>
</gene>
<dbReference type="Proteomes" id="UP000186955">
    <property type="component" value="Unassembled WGS sequence"/>
</dbReference>
<accession>A0A1Q5T9X0</accession>
<protein>
    <recommendedName>
        <fullName evidence="2">Xylanolytic transcriptional activator regulatory domain-containing protein</fullName>
    </recommendedName>
</protein>
<dbReference type="EMBL" id="MNBE01000696">
    <property type="protein sequence ID" value="OKO96981.1"/>
    <property type="molecule type" value="Genomic_DNA"/>
</dbReference>
<dbReference type="CDD" id="cd12148">
    <property type="entry name" value="fungal_TF_MHR"/>
    <property type="match status" value="1"/>
</dbReference>
<dbReference type="PANTHER" id="PTHR46910:SF23">
    <property type="entry name" value="THIAMINE REPRESSIBLE GENES REGULATORY PROTEIN THI1"/>
    <property type="match status" value="1"/>
</dbReference>
<dbReference type="GO" id="GO:0003677">
    <property type="term" value="F:DNA binding"/>
    <property type="evidence" value="ECO:0007669"/>
    <property type="project" value="InterPro"/>
</dbReference>
<dbReference type="STRING" id="1316194.A0A1Q5T9X0"/>
<sequence length="681" mass="76058">MREFRAYVPEERVAKSDFQELIGRSRYMERILKRTIEGIRLDTKSLAKLADALDVDGDSAGVVGSDAQEVEGLVMDDEACTMDPANEPKMGWDFPRAHQLRPGRDHLAAAISCCPPRPIAEFLARNFFKYAETHYFFIGRSWFFERMNLLYGDPSTFAKKGGEVIISILLTVFAIGSQYAHLESSTQNSTGTSSQNFSEEDIGATFYQQAIRLLPEIIELSSLESVQACLLFGYYALPVDTSGLGYIYINLAIRLGMQNGMHRKCKNDAFSATMVEARNRVWWTAYLLERTDVDAALPIYRSDLALDDTRTSVARAEASIQLIHFLEDIFRDVSNLRTCHKQQISKIISHLLTSKAALKEWWSSLPQEIVSSSLQPIAQLRSVMHLQLEYCLVRMFIGRPFLLKKNISESLNNSPADSEPSVADRNATSDSTSFKYSLSRKDLIDDCIEAATEALGILQELRDSGSGLARASYIEYSSCRASLLVLIAYSIQNFSEQFRNLLYKGLDMIREMSAAGESAQSEVSLIETLERALARLHAGVQQSQQGSMTLSERPISDYETFKHWGARLRKGDMLEAANFAADSSPAQPDDVGPLTGQSSGFYSHSYGRIMDMDCSQASLSMSDRDMGMLGALDPIIEIPLFGAENTSPSAAWPTWTETQVLEQFLMNPEYGAAQSMDMNRH</sequence>
<reference evidence="3 4" key="1">
    <citation type="submission" date="2016-10" db="EMBL/GenBank/DDBJ databases">
        <title>Genome sequence of the ascomycete fungus Penicillium subrubescens.</title>
        <authorList>
            <person name="De Vries R.P."/>
            <person name="Peng M."/>
            <person name="Dilokpimol A."/>
            <person name="Hilden K."/>
            <person name="Makela M.R."/>
            <person name="Grigoriev I."/>
            <person name="Riley R."/>
            <person name="Granchi Z."/>
        </authorList>
    </citation>
    <scope>NUCLEOTIDE SEQUENCE [LARGE SCALE GENOMIC DNA]</scope>
    <source>
        <strain evidence="3 4">CBS 132785</strain>
    </source>
</reference>
<dbReference type="InterPro" id="IPR050987">
    <property type="entry name" value="AtrR-like"/>
</dbReference>
<name>A0A1Q5T9X0_9EURO</name>
<keyword evidence="4" id="KW-1185">Reference proteome</keyword>
<dbReference type="Pfam" id="PF04082">
    <property type="entry name" value="Fungal_trans"/>
    <property type="match status" value="1"/>
</dbReference>
<dbReference type="GO" id="GO:0003700">
    <property type="term" value="F:DNA-binding transcription factor activity"/>
    <property type="evidence" value="ECO:0007669"/>
    <property type="project" value="InterPro"/>
</dbReference>
<evidence type="ECO:0000256" key="1">
    <source>
        <dbReference type="ARBA" id="ARBA00023242"/>
    </source>
</evidence>
<evidence type="ECO:0000313" key="4">
    <source>
        <dbReference type="Proteomes" id="UP000186955"/>
    </source>
</evidence>
<dbReference type="AlphaFoldDB" id="A0A1Q5T9X0"/>
<comment type="caution">
    <text evidence="3">The sequence shown here is derived from an EMBL/GenBank/DDBJ whole genome shotgun (WGS) entry which is preliminary data.</text>
</comment>
<dbReference type="GO" id="GO:0006351">
    <property type="term" value="P:DNA-templated transcription"/>
    <property type="evidence" value="ECO:0007669"/>
    <property type="project" value="InterPro"/>
</dbReference>